<organism evidence="2">
    <name type="scientific">Solanum chacoense</name>
    <name type="common">Chaco potato</name>
    <dbReference type="NCBI Taxonomy" id="4108"/>
    <lineage>
        <taxon>Eukaryota</taxon>
        <taxon>Viridiplantae</taxon>
        <taxon>Streptophyta</taxon>
        <taxon>Embryophyta</taxon>
        <taxon>Tracheophyta</taxon>
        <taxon>Spermatophyta</taxon>
        <taxon>Magnoliopsida</taxon>
        <taxon>eudicotyledons</taxon>
        <taxon>Gunneridae</taxon>
        <taxon>Pentapetalae</taxon>
        <taxon>asterids</taxon>
        <taxon>lamiids</taxon>
        <taxon>Solanales</taxon>
        <taxon>Solanaceae</taxon>
        <taxon>Solanoideae</taxon>
        <taxon>Solaneae</taxon>
        <taxon>Solanum</taxon>
    </lineage>
</organism>
<sequence>RKQKKQVKQSQNTPHNQQHTLRHPIPKVESWEGRVYATLTPTSKIKRSFPINPQLKTPHNQLLNINQTIN</sequence>
<protein>
    <submittedName>
        <fullName evidence="2">Putative ovule protein</fullName>
    </submittedName>
</protein>
<name>A0A0V0GLM9_SOLCH</name>
<feature type="compositionally biased region" description="Polar residues" evidence="1">
    <location>
        <begin position="8"/>
        <end position="19"/>
    </location>
</feature>
<evidence type="ECO:0000256" key="1">
    <source>
        <dbReference type="SAM" id="MobiDB-lite"/>
    </source>
</evidence>
<feature type="non-terminal residue" evidence="2">
    <location>
        <position position="1"/>
    </location>
</feature>
<proteinExistence type="predicted"/>
<feature type="region of interest" description="Disordered" evidence="1">
    <location>
        <begin position="1"/>
        <end position="29"/>
    </location>
</feature>
<dbReference type="EMBL" id="GEDG01037335">
    <property type="protein sequence ID" value="JAP08192.1"/>
    <property type="molecule type" value="Transcribed_RNA"/>
</dbReference>
<dbReference type="AlphaFoldDB" id="A0A0V0GLM9"/>
<reference evidence="2" key="1">
    <citation type="submission" date="2015-12" db="EMBL/GenBank/DDBJ databases">
        <title>Gene expression during late stages of embryo sac development: a critical building block for successful pollen-pistil interactions.</title>
        <authorList>
            <person name="Liu Y."/>
            <person name="Joly V."/>
            <person name="Sabar M."/>
            <person name="Matton D.P."/>
        </authorList>
    </citation>
    <scope>NUCLEOTIDE SEQUENCE</scope>
</reference>
<evidence type="ECO:0000313" key="2">
    <source>
        <dbReference type="EMBL" id="JAP08192.1"/>
    </source>
</evidence>
<accession>A0A0V0GLM9</accession>